<keyword evidence="9" id="KW-0812">Transmembrane</keyword>
<dbReference type="InterPro" id="IPR036890">
    <property type="entry name" value="HATPase_C_sf"/>
</dbReference>
<evidence type="ECO:0000256" key="3">
    <source>
        <dbReference type="ARBA" id="ARBA00022553"/>
    </source>
</evidence>
<dbReference type="InterPro" id="IPR011712">
    <property type="entry name" value="Sig_transdc_His_kin_sub3_dim/P"/>
</dbReference>
<dbReference type="RefSeq" id="WP_093211385.1">
    <property type="nucleotide sequence ID" value="NZ_FNFL01000001.1"/>
</dbReference>
<dbReference type="Gene3D" id="1.20.5.1930">
    <property type="match status" value="1"/>
</dbReference>
<keyword evidence="8" id="KW-0902">Two-component regulatory system</keyword>
<reference evidence="11 12" key="1">
    <citation type="submission" date="2016-10" db="EMBL/GenBank/DDBJ databases">
        <authorList>
            <person name="de Groot N.N."/>
        </authorList>
    </citation>
    <scope>NUCLEOTIDE SEQUENCE [LARGE SCALE GENOMIC DNA]</scope>
    <source>
        <strain evidence="11 12">CGMCC 1.6502</strain>
    </source>
</reference>
<evidence type="ECO:0000256" key="7">
    <source>
        <dbReference type="ARBA" id="ARBA00022840"/>
    </source>
</evidence>
<evidence type="ECO:0000256" key="8">
    <source>
        <dbReference type="ARBA" id="ARBA00023012"/>
    </source>
</evidence>
<evidence type="ECO:0000256" key="6">
    <source>
        <dbReference type="ARBA" id="ARBA00022777"/>
    </source>
</evidence>
<organism evidence="11 12">
    <name type="scientific">Sediminibacillus albus</name>
    <dbReference type="NCBI Taxonomy" id="407036"/>
    <lineage>
        <taxon>Bacteria</taxon>
        <taxon>Bacillati</taxon>
        <taxon>Bacillota</taxon>
        <taxon>Bacilli</taxon>
        <taxon>Bacillales</taxon>
        <taxon>Bacillaceae</taxon>
        <taxon>Sediminibacillus</taxon>
    </lineage>
</organism>
<dbReference type="EMBL" id="FNFL01000001">
    <property type="protein sequence ID" value="SDJ78988.1"/>
    <property type="molecule type" value="Genomic_DNA"/>
</dbReference>
<keyword evidence="5" id="KW-0547">Nucleotide-binding</keyword>
<keyword evidence="7" id="KW-0067">ATP-binding</keyword>
<dbReference type="OrthoDB" id="199946at2"/>
<feature type="domain" description="Signal transduction histidine kinase subgroup 3 dimerisation and phosphoacceptor" evidence="10">
    <location>
        <begin position="187"/>
        <end position="249"/>
    </location>
</feature>
<gene>
    <name evidence="11" type="ORF">SAMN05216243_0868</name>
</gene>
<feature type="transmembrane region" description="Helical" evidence="9">
    <location>
        <begin position="128"/>
        <end position="146"/>
    </location>
</feature>
<dbReference type="PANTHER" id="PTHR24421">
    <property type="entry name" value="NITRATE/NITRITE SENSOR PROTEIN NARX-RELATED"/>
    <property type="match status" value="1"/>
</dbReference>
<comment type="catalytic activity">
    <reaction evidence="1">
        <text>ATP + protein L-histidine = ADP + protein N-phospho-L-histidine.</text>
        <dbReference type="EC" id="2.7.13.3"/>
    </reaction>
</comment>
<protein>
    <recommendedName>
        <fullName evidence="2">histidine kinase</fullName>
        <ecNumber evidence="2">2.7.13.3</ecNumber>
    </recommendedName>
</protein>
<dbReference type="STRING" id="407036.SAMN05216243_0868"/>
<keyword evidence="12" id="KW-1185">Reference proteome</keyword>
<proteinExistence type="predicted"/>
<evidence type="ECO:0000256" key="4">
    <source>
        <dbReference type="ARBA" id="ARBA00022679"/>
    </source>
</evidence>
<keyword evidence="3" id="KW-0597">Phosphoprotein</keyword>
<evidence type="ECO:0000259" key="10">
    <source>
        <dbReference type="Pfam" id="PF07730"/>
    </source>
</evidence>
<dbReference type="Proteomes" id="UP000198694">
    <property type="component" value="Unassembled WGS sequence"/>
</dbReference>
<name>A0A1G8WKT4_9BACI</name>
<keyword evidence="4" id="KW-0808">Transferase</keyword>
<feature type="transmembrane region" description="Helical" evidence="9">
    <location>
        <begin position="33"/>
        <end position="49"/>
    </location>
</feature>
<dbReference type="AlphaFoldDB" id="A0A1G8WKT4"/>
<dbReference type="EC" id="2.7.13.3" evidence="2"/>
<feature type="transmembrane region" description="Helical" evidence="9">
    <location>
        <begin position="104"/>
        <end position="122"/>
    </location>
</feature>
<keyword evidence="9" id="KW-1133">Transmembrane helix</keyword>
<dbReference type="PANTHER" id="PTHR24421:SF10">
    <property type="entry name" value="NITRATE_NITRITE SENSOR PROTEIN NARQ"/>
    <property type="match status" value="1"/>
</dbReference>
<dbReference type="GO" id="GO:0016020">
    <property type="term" value="C:membrane"/>
    <property type="evidence" value="ECO:0007669"/>
    <property type="project" value="InterPro"/>
</dbReference>
<evidence type="ECO:0000313" key="11">
    <source>
        <dbReference type="EMBL" id="SDJ78988.1"/>
    </source>
</evidence>
<keyword evidence="6 11" id="KW-0418">Kinase</keyword>
<feature type="transmembrane region" description="Helical" evidence="9">
    <location>
        <begin position="56"/>
        <end position="75"/>
    </location>
</feature>
<dbReference type="Pfam" id="PF07730">
    <property type="entry name" value="HisKA_3"/>
    <property type="match status" value="1"/>
</dbReference>
<accession>A0A1G8WKT4</accession>
<keyword evidence="9" id="KW-0472">Membrane</keyword>
<dbReference type="GO" id="GO:0046983">
    <property type="term" value="F:protein dimerization activity"/>
    <property type="evidence" value="ECO:0007669"/>
    <property type="project" value="InterPro"/>
</dbReference>
<evidence type="ECO:0000256" key="5">
    <source>
        <dbReference type="ARBA" id="ARBA00022741"/>
    </source>
</evidence>
<dbReference type="Gene3D" id="3.30.565.10">
    <property type="entry name" value="Histidine kinase-like ATPase, C-terminal domain"/>
    <property type="match status" value="1"/>
</dbReference>
<dbReference type="InterPro" id="IPR050482">
    <property type="entry name" value="Sensor_HK_TwoCompSys"/>
</dbReference>
<evidence type="ECO:0000313" key="12">
    <source>
        <dbReference type="Proteomes" id="UP000198694"/>
    </source>
</evidence>
<dbReference type="GO" id="GO:0000155">
    <property type="term" value="F:phosphorelay sensor kinase activity"/>
    <property type="evidence" value="ECO:0007669"/>
    <property type="project" value="InterPro"/>
</dbReference>
<evidence type="ECO:0000256" key="2">
    <source>
        <dbReference type="ARBA" id="ARBA00012438"/>
    </source>
</evidence>
<evidence type="ECO:0000256" key="9">
    <source>
        <dbReference type="SAM" id="Phobius"/>
    </source>
</evidence>
<dbReference type="GO" id="GO:0005524">
    <property type="term" value="F:ATP binding"/>
    <property type="evidence" value="ECO:0007669"/>
    <property type="project" value="UniProtKB-KW"/>
</dbReference>
<dbReference type="CDD" id="cd16917">
    <property type="entry name" value="HATPase_UhpB-NarQ-NarX-like"/>
    <property type="match status" value="1"/>
</dbReference>
<evidence type="ECO:0000256" key="1">
    <source>
        <dbReference type="ARBA" id="ARBA00000085"/>
    </source>
</evidence>
<sequence>MNQYTYWLCLALLMGTWGFGLNNQTQGLTEVTFIQWLGSALFFSVYFLLPLFKRWLLVQSLMLSSASLIVMGVFWPMQPEGANYFTLLLFAYLAGEMVYRLPVAYAYSVGGAILSGLLLPAFLGSGRYFPISFLLLYISILGLALWKFHHYFHQSIEVSARYNALLHEYRGMKRNSILAEKLARQQERTLVGREIHDSVGHKLTNLLMQLEVTRMKADEPEKQRIGVLKDLAKESLEETRRAVKALKQEEIGGIPAIISLIRKLEAENFIRIHFSVKNRAFSVQLLPEQTVAVYRAVQEALTNVMRHSPAREASVIFESPGESIFRFEVSNPIKKDYTYSEGFGLNSMRERVDQAGGSLDILVYKRLFIVRGTFPLHRKDGGINGSDIVG</sequence>